<organism evidence="1">
    <name type="scientific">Picea glauca</name>
    <name type="common">White spruce</name>
    <name type="synonym">Pinus glauca</name>
    <dbReference type="NCBI Taxonomy" id="3330"/>
    <lineage>
        <taxon>Eukaryota</taxon>
        <taxon>Viridiplantae</taxon>
        <taxon>Streptophyta</taxon>
        <taxon>Embryophyta</taxon>
        <taxon>Tracheophyta</taxon>
        <taxon>Spermatophyta</taxon>
        <taxon>Pinopsida</taxon>
        <taxon>Pinidae</taxon>
        <taxon>Conifers I</taxon>
        <taxon>Pinales</taxon>
        <taxon>Pinaceae</taxon>
        <taxon>Picea</taxon>
    </lineage>
</organism>
<dbReference type="EMBL" id="LKAM01000005">
    <property type="protein sequence ID" value="KUM48657.1"/>
    <property type="molecule type" value="Genomic_DNA"/>
</dbReference>
<dbReference type="AlphaFoldDB" id="A0A101M0E5"/>
<protein>
    <submittedName>
        <fullName evidence="1">Uncharacterized protein</fullName>
    </submittedName>
</protein>
<sequence length="48" mass="5342">MNKREIGGLEPKCLLLHPRSSLHPYSIYLKTYYGSCSMPASSLASLLD</sequence>
<geneLocation type="mitochondrion" evidence="1"/>
<comment type="caution">
    <text evidence="1">The sequence shown here is derived from an EMBL/GenBank/DDBJ whole genome shotgun (WGS) entry which is preliminary data.</text>
</comment>
<gene>
    <name evidence="1" type="ORF">ABT39_MTgene4672</name>
</gene>
<evidence type="ECO:0000313" key="1">
    <source>
        <dbReference type="EMBL" id="KUM48657.1"/>
    </source>
</evidence>
<name>A0A101M0E5_PICGL</name>
<reference evidence="1" key="1">
    <citation type="journal article" date="2015" name="Genome Biol. Evol.">
        <title>Organellar Genomes of White Spruce (Picea glauca): Assembly and Annotation.</title>
        <authorList>
            <person name="Jackman S.D."/>
            <person name="Warren R.L."/>
            <person name="Gibb E.A."/>
            <person name="Vandervalk B.P."/>
            <person name="Mohamadi H."/>
            <person name="Chu J."/>
            <person name="Raymond A."/>
            <person name="Pleasance S."/>
            <person name="Coope R."/>
            <person name="Wildung M.R."/>
            <person name="Ritland C.E."/>
            <person name="Bousquet J."/>
            <person name="Jones S.J."/>
            <person name="Bohlmann J."/>
            <person name="Birol I."/>
        </authorList>
    </citation>
    <scope>NUCLEOTIDE SEQUENCE [LARGE SCALE GENOMIC DNA]</scope>
    <source>
        <tissue evidence="1">Flushing bud</tissue>
    </source>
</reference>
<keyword evidence="1" id="KW-0496">Mitochondrion</keyword>
<accession>A0A101M0E5</accession>
<proteinExistence type="predicted"/>